<keyword evidence="8" id="KW-1185">Reference proteome</keyword>
<dbReference type="PANTHER" id="PTHR23360">
    <property type="entry name" value="G-PROTEIN COUPLED RECEPTORS FAMILY 1 PROFILE DOMAIN-CONTAINING PROTEIN-RELATED"/>
    <property type="match status" value="1"/>
</dbReference>
<protein>
    <recommendedName>
        <fullName evidence="6">G-protein coupled receptors family 1 profile domain-containing protein</fullName>
    </recommendedName>
</protein>
<feature type="transmembrane region" description="Helical" evidence="5">
    <location>
        <begin position="6"/>
        <end position="21"/>
    </location>
</feature>
<reference evidence="7 8" key="1">
    <citation type="submission" date="2013-11" db="EMBL/GenBank/DDBJ databases">
        <title>Draft genome of the bovine lungworm Dictyocaulus viviparus.</title>
        <authorList>
            <person name="Mitreva M."/>
        </authorList>
    </citation>
    <scope>NUCLEOTIDE SEQUENCE [LARGE SCALE GENOMIC DNA]</scope>
    <source>
        <strain evidence="7 8">HannoverDv2000</strain>
    </source>
</reference>
<evidence type="ECO:0000256" key="3">
    <source>
        <dbReference type="ARBA" id="ARBA00022989"/>
    </source>
</evidence>
<proteinExistence type="predicted"/>
<gene>
    <name evidence="7" type="ORF">DICVIV_10012</name>
</gene>
<dbReference type="PANTHER" id="PTHR23360:SF5">
    <property type="entry name" value="G-PROTEIN COUPLED RECEPTORS FAMILY 1 PROFILE DOMAIN-CONTAINING PROTEIN"/>
    <property type="match status" value="1"/>
</dbReference>
<feature type="transmembrane region" description="Helical" evidence="5">
    <location>
        <begin position="116"/>
        <end position="137"/>
    </location>
</feature>
<dbReference type="Gene3D" id="1.20.1070.10">
    <property type="entry name" value="Rhodopsin 7-helix transmembrane proteins"/>
    <property type="match status" value="1"/>
</dbReference>
<dbReference type="GO" id="GO:0016020">
    <property type="term" value="C:membrane"/>
    <property type="evidence" value="ECO:0007669"/>
    <property type="project" value="UniProtKB-SubCell"/>
</dbReference>
<keyword evidence="4 5" id="KW-0472">Membrane</keyword>
<evidence type="ECO:0000256" key="5">
    <source>
        <dbReference type="SAM" id="Phobius"/>
    </source>
</evidence>
<dbReference type="AlphaFoldDB" id="A0A0D8XNL0"/>
<name>A0A0D8XNL0_DICVI</name>
<dbReference type="SUPFAM" id="SSF81321">
    <property type="entry name" value="Family A G protein-coupled receptor-like"/>
    <property type="match status" value="1"/>
</dbReference>
<feature type="transmembrane region" description="Helical" evidence="5">
    <location>
        <begin position="26"/>
        <end position="42"/>
    </location>
</feature>
<organism evidence="7 8">
    <name type="scientific">Dictyocaulus viviparus</name>
    <name type="common">Bovine lungworm</name>
    <dbReference type="NCBI Taxonomy" id="29172"/>
    <lineage>
        <taxon>Eukaryota</taxon>
        <taxon>Metazoa</taxon>
        <taxon>Ecdysozoa</taxon>
        <taxon>Nematoda</taxon>
        <taxon>Chromadorea</taxon>
        <taxon>Rhabditida</taxon>
        <taxon>Rhabditina</taxon>
        <taxon>Rhabditomorpha</taxon>
        <taxon>Strongyloidea</taxon>
        <taxon>Metastrongylidae</taxon>
        <taxon>Dictyocaulus</taxon>
    </lineage>
</organism>
<evidence type="ECO:0000313" key="7">
    <source>
        <dbReference type="EMBL" id="KJH43966.1"/>
    </source>
</evidence>
<feature type="transmembrane region" description="Helical" evidence="5">
    <location>
        <begin position="79"/>
        <end position="104"/>
    </location>
</feature>
<reference evidence="8" key="2">
    <citation type="journal article" date="2016" name="Sci. Rep.">
        <title>Dictyocaulus viviparus genome, variome and transcriptome elucidate lungworm biology and support future intervention.</title>
        <authorList>
            <person name="McNulty S.N."/>
            <person name="Strube C."/>
            <person name="Rosa B.A."/>
            <person name="Martin J.C."/>
            <person name="Tyagi R."/>
            <person name="Choi Y.J."/>
            <person name="Wang Q."/>
            <person name="Hallsworth Pepin K."/>
            <person name="Zhang X."/>
            <person name="Ozersky P."/>
            <person name="Wilson R.K."/>
            <person name="Sternberg P.W."/>
            <person name="Gasser R.B."/>
            <person name="Mitreva M."/>
        </authorList>
    </citation>
    <scope>NUCLEOTIDE SEQUENCE [LARGE SCALE GENOMIC DNA]</scope>
    <source>
        <strain evidence="8">HannoverDv2000</strain>
    </source>
</reference>
<sequence length="184" mass="21352">MTAQISPAILYASIMVTWIFIERSDNIMVVCVITAPITGYIYKVYTKSVLLFSILIIICYIAFIFFIKKVHISNDNARNIYRSLIIVSLTVIFGWFSTMLIDIIADILHVELERTYINLLAGVFLNFASATNFFVYYTVSKEYRQMFDEYLFIGLLKKKIGLNVNVFTVGQHSRRTHQSCRRSR</sequence>
<feature type="transmembrane region" description="Helical" evidence="5">
    <location>
        <begin position="48"/>
        <end position="67"/>
    </location>
</feature>
<dbReference type="Proteomes" id="UP000053766">
    <property type="component" value="Unassembled WGS sequence"/>
</dbReference>
<dbReference type="InterPro" id="IPR000276">
    <property type="entry name" value="GPCR_Rhodpsn"/>
</dbReference>
<evidence type="ECO:0000256" key="4">
    <source>
        <dbReference type="ARBA" id="ARBA00023136"/>
    </source>
</evidence>
<evidence type="ECO:0000256" key="1">
    <source>
        <dbReference type="ARBA" id="ARBA00004370"/>
    </source>
</evidence>
<dbReference type="InterPro" id="IPR017452">
    <property type="entry name" value="GPCR_Rhodpsn_7TM"/>
</dbReference>
<dbReference type="SMART" id="SM01381">
    <property type="entry name" value="7TM_GPCR_Srsx"/>
    <property type="match status" value="1"/>
</dbReference>
<dbReference type="InterPro" id="IPR019424">
    <property type="entry name" value="7TM_GPCR_Srsx"/>
</dbReference>
<dbReference type="STRING" id="29172.A0A0D8XNL0"/>
<accession>A0A0D8XNL0</accession>
<dbReference type="OrthoDB" id="5820127at2759"/>
<comment type="subcellular location">
    <subcellularLocation>
        <location evidence="1">Membrane</location>
    </subcellularLocation>
</comment>
<evidence type="ECO:0000259" key="6">
    <source>
        <dbReference type="PROSITE" id="PS50262"/>
    </source>
</evidence>
<dbReference type="EMBL" id="KN716511">
    <property type="protein sequence ID" value="KJH43966.1"/>
    <property type="molecule type" value="Genomic_DNA"/>
</dbReference>
<evidence type="ECO:0000256" key="2">
    <source>
        <dbReference type="ARBA" id="ARBA00022692"/>
    </source>
</evidence>
<dbReference type="Pfam" id="PF10320">
    <property type="entry name" value="7TM_GPCR_Srsx"/>
    <property type="match status" value="1"/>
</dbReference>
<keyword evidence="2 5" id="KW-0812">Transmembrane</keyword>
<dbReference type="InterPro" id="IPR047130">
    <property type="entry name" value="7TM_GPCR_Srsx_nematod"/>
</dbReference>
<dbReference type="GO" id="GO:0004930">
    <property type="term" value="F:G protein-coupled receptor activity"/>
    <property type="evidence" value="ECO:0007669"/>
    <property type="project" value="InterPro"/>
</dbReference>
<evidence type="ECO:0000313" key="8">
    <source>
        <dbReference type="Proteomes" id="UP000053766"/>
    </source>
</evidence>
<feature type="domain" description="G-protein coupled receptors family 1 profile" evidence="6">
    <location>
        <begin position="1"/>
        <end position="136"/>
    </location>
</feature>
<dbReference type="PROSITE" id="PS50262">
    <property type="entry name" value="G_PROTEIN_RECEP_F1_2"/>
    <property type="match status" value="1"/>
</dbReference>
<keyword evidence="3 5" id="KW-1133">Transmembrane helix</keyword>